<keyword evidence="2" id="KW-1048">Host nucleus</keyword>
<evidence type="ECO:0000259" key="7">
    <source>
        <dbReference type="PROSITE" id="PS51206"/>
    </source>
</evidence>
<sequence>MIRYISEHKLNYYRSMNVIVDEITPLSEQCEIEEYEISPAQDVYGFYQRQQEEEADRDERREAGYASSELANTDDGDNDSSNQSGGCGVMPSDGLCGWINRKGDRGDQHLTLLAERLFPEFGPTLRRGQRRLVRESITPDPTASDPIKEVERIHLSLSKKGTVYAISRHDEPYTHWHIIHACPWHYSCCRCYSPPGRRRTCRTSELSTTTVADWNRIFEYLSHDGRQLQYVCSGPTLYKRIRGIQFVSDERVRGLSRWEEPLEACETTGESSTNSQRENVTCTDSGLNSKPDKGKSQFVTKARFEDLQSMIMCYATCPLDSVTSTRYWSASKFKFIDKSNPRFKIVVNTCRKTIALWTFIEFITFYKGNPEVVWHAIHVPVNDYYYGEYETSTIMQELLENQFYDYAAAQSQTVFEAVRQFLKEVMQICEKYKPQRNTMEIIGPPGSGKSFFVNMICAFYLNVGDGKNWNKNENFPLQGCKDRRIILWNEAQAEPSAFETLKLLLGGEPCAANIKFEDNTTIARTPVFITANKRMIPMGEVWTKRMIRYDWRAAPYLKKFEKQPHPLGLIKLLEYYNVYDDVNGKLLLDIN</sequence>
<evidence type="ECO:0000256" key="3">
    <source>
        <dbReference type="ARBA" id="ARBA00022705"/>
    </source>
</evidence>
<dbReference type="InterPro" id="IPR027417">
    <property type="entry name" value="P-loop_NTPase"/>
</dbReference>
<proteinExistence type="predicted"/>
<dbReference type="EMBL" id="MW046631">
    <property type="protein sequence ID" value="QTE04118.1"/>
    <property type="molecule type" value="Genomic_DNA"/>
</dbReference>
<dbReference type="Pfam" id="PF01057">
    <property type="entry name" value="Parvo_NS1"/>
    <property type="match status" value="1"/>
</dbReference>
<comment type="subcellular location">
    <subcellularLocation>
        <location evidence="1">Host nucleus</location>
    </subcellularLocation>
</comment>
<dbReference type="SUPFAM" id="SSF52540">
    <property type="entry name" value="P-loop containing nucleoside triphosphate hydrolases"/>
    <property type="match status" value="1"/>
</dbReference>
<dbReference type="GO" id="GO:0005524">
    <property type="term" value="F:ATP binding"/>
    <property type="evidence" value="ECO:0007669"/>
    <property type="project" value="UniProtKB-KW"/>
</dbReference>
<dbReference type="PROSITE" id="PS51206">
    <property type="entry name" value="SF3_HELICASE_1"/>
    <property type="match status" value="1"/>
</dbReference>
<feature type="domain" description="SF3 helicase" evidence="7">
    <location>
        <begin position="394"/>
        <end position="569"/>
    </location>
</feature>
<dbReference type="InterPro" id="IPR001257">
    <property type="entry name" value="Parvovirus_NS1_helicase"/>
</dbReference>
<dbReference type="GO" id="GO:0019079">
    <property type="term" value="P:viral genome replication"/>
    <property type="evidence" value="ECO:0007669"/>
    <property type="project" value="InterPro"/>
</dbReference>
<dbReference type="Gene3D" id="3.40.50.300">
    <property type="entry name" value="P-loop containing nucleotide triphosphate hydrolases"/>
    <property type="match status" value="1"/>
</dbReference>
<dbReference type="GO" id="GO:0006260">
    <property type="term" value="P:DNA replication"/>
    <property type="evidence" value="ECO:0007669"/>
    <property type="project" value="UniProtKB-KW"/>
</dbReference>
<protein>
    <submittedName>
        <fullName evidence="8">Nonstructural protein 1</fullName>
    </submittedName>
</protein>
<feature type="region of interest" description="Disordered" evidence="6">
    <location>
        <begin position="266"/>
        <end position="294"/>
    </location>
</feature>
<keyword evidence="3" id="KW-0235">DNA replication</keyword>
<evidence type="ECO:0000256" key="5">
    <source>
        <dbReference type="ARBA" id="ARBA00022840"/>
    </source>
</evidence>
<evidence type="ECO:0000313" key="8">
    <source>
        <dbReference type="EMBL" id="QTE04118.1"/>
    </source>
</evidence>
<accession>A0A8A4XE98</accession>
<evidence type="ECO:0000256" key="4">
    <source>
        <dbReference type="ARBA" id="ARBA00022741"/>
    </source>
</evidence>
<organism evidence="8">
    <name type="scientific">Emberiza tristrami parvoviridae sp</name>
    <dbReference type="NCBI Taxonomy" id="2794479"/>
    <lineage>
        <taxon>Viruses</taxon>
        <taxon>Monodnaviria</taxon>
        <taxon>Shotokuvirae</taxon>
        <taxon>Cossaviricota</taxon>
        <taxon>Quintoviricetes</taxon>
        <taxon>Piccovirales</taxon>
        <taxon>Parvoviridae</taxon>
    </lineage>
</organism>
<evidence type="ECO:0000256" key="1">
    <source>
        <dbReference type="ARBA" id="ARBA00004147"/>
    </source>
</evidence>
<feature type="region of interest" description="Disordered" evidence="6">
    <location>
        <begin position="50"/>
        <end position="86"/>
    </location>
</feature>
<dbReference type="InterPro" id="IPR014015">
    <property type="entry name" value="Helicase_SF3_DNA-vir"/>
</dbReference>
<dbReference type="GO" id="GO:0042025">
    <property type="term" value="C:host cell nucleus"/>
    <property type="evidence" value="ECO:0007669"/>
    <property type="project" value="UniProtKB-SubCell"/>
</dbReference>
<keyword evidence="5" id="KW-0067">ATP-binding</keyword>
<feature type="compositionally biased region" description="Polar residues" evidence="6">
    <location>
        <begin position="268"/>
        <end position="288"/>
    </location>
</feature>
<evidence type="ECO:0000256" key="2">
    <source>
        <dbReference type="ARBA" id="ARBA00022562"/>
    </source>
</evidence>
<keyword evidence="4" id="KW-0547">Nucleotide-binding</keyword>
<reference evidence="8" key="1">
    <citation type="submission" date="2020-09" db="EMBL/GenBank/DDBJ databases">
        <title>Parvovirus dark matter in the feces of wild birds.</title>
        <authorList>
            <person name="Dai Z."/>
            <person name="Yang S."/>
            <person name="Zhang W."/>
        </authorList>
    </citation>
    <scope>NUCLEOTIDE SEQUENCE</scope>
    <source>
        <strain evidence="8">Trb102par018</strain>
    </source>
</reference>
<name>A0A8A4XE98_9VIRU</name>
<evidence type="ECO:0000256" key="6">
    <source>
        <dbReference type="SAM" id="MobiDB-lite"/>
    </source>
</evidence>